<accession>A0A016SEK2</accession>
<keyword evidence="3" id="KW-1185">Reference proteome</keyword>
<name>A0A016SEK2_9BILA</name>
<dbReference type="EMBL" id="JARK01001577">
    <property type="protein sequence ID" value="EYB88806.1"/>
    <property type="molecule type" value="Genomic_DNA"/>
</dbReference>
<evidence type="ECO:0000313" key="3">
    <source>
        <dbReference type="Proteomes" id="UP000024635"/>
    </source>
</evidence>
<organism evidence="2 3">
    <name type="scientific">Ancylostoma ceylanicum</name>
    <dbReference type="NCBI Taxonomy" id="53326"/>
    <lineage>
        <taxon>Eukaryota</taxon>
        <taxon>Metazoa</taxon>
        <taxon>Ecdysozoa</taxon>
        <taxon>Nematoda</taxon>
        <taxon>Chromadorea</taxon>
        <taxon>Rhabditida</taxon>
        <taxon>Rhabditina</taxon>
        <taxon>Rhabditomorpha</taxon>
        <taxon>Strongyloidea</taxon>
        <taxon>Ancylostomatidae</taxon>
        <taxon>Ancylostomatinae</taxon>
        <taxon>Ancylostoma</taxon>
    </lineage>
</organism>
<evidence type="ECO:0000313" key="2">
    <source>
        <dbReference type="EMBL" id="EYB88806.1"/>
    </source>
</evidence>
<evidence type="ECO:0000256" key="1">
    <source>
        <dbReference type="SAM" id="MobiDB-lite"/>
    </source>
</evidence>
<protein>
    <submittedName>
        <fullName evidence="2">Uncharacterized protein</fullName>
    </submittedName>
</protein>
<feature type="compositionally biased region" description="Low complexity" evidence="1">
    <location>
        <begin position="76"/>
        <end position="91"/>
    </location>
</feature>
<comment type="caution">
    <text evidence="2">The sequence shown here is derived from an EMBL/GenBank/DDBJ whole genome shotgun (WGS) entry which is preliminary data.</text>
</comment>
<feature type="compositionally biased region" description="Basic and acidic residues" evidence="1">
    <location>
        <begin position="54"/>
        <end position="68"/>
    </location>
</feature>
<reference evidence="3" key="1">
    <citation type="journal article" date="2015" name="Nat. Genet.">
        <title>The genome and transcriptome of the zoonotic hookworm Ancylostoma ceylanicum identify infection-specific gene families.</title>
        <authorList>
            <person name="Schwarz E.M."/>
            <person name="Hu Y."/>
            <person name="Antoshechkin I."/>
            <person name="Miller M.M."/>
            <person name="Sternberg P.W."/>
            <person name="Aroian R.V."/>
        </authorList>
    </citation>
    <scope>NUCLEOTIDE SEQUENCE</scope>
    <source>
        <strain evidence="3">HY135</strain>
    </source>
</reference>
<feature type="region of interest" description="Disordered" evidence="1">
    <location>
        <begin position="40"/>
        <end position="110"/>
    </location>
</feature>
<feature type="compositionally biased region" description="Basic and acidic residues" evidence="1">
    <location>
        <begin position="97"/>
        <end position="110"/>
    </location>
</feature>
<sequence length="110" mass="11735">MIGVRSPVQLCSLACLALCKPPTTLRQVKALILCDDANNGHFAKKTSKSNTKPSSDKKATTKLEKETQTPKGVPATTKQTTKTTTKTTTTTAIPSTKVEEVKTKAETKGT</sequence>
<dbReference type="AlphaFoldDB" id="A0A016SEK2"/>
<dbReference type="Proteomes" id="UP000024635">
    <property type="component" value="Unassembled WGS sequence"/>
</dbReference>
<gene>
    <name evidence="2" type="primary">Acey_s0241.g3377</name>
    <name evidence="2" type="ORF">Y032_0241g3377</name>
</gene>
<proteinExistence type="predicted"/>